<evidence type="ECO:0000313" key="5">
    <source>
        <dbReference type="EMBL" id="RIV17925.1"/>
    </source>
</evidence>
<evidence type="ECO:0000256" key="2">
    <source>
        <dbReference type="ARBA" id="ARBA00023027"/>
    </source>
</evidence>
<dbReference type="InterPro" id="IPR036291">
    <property type="entry name" value="NAD(P)-bd_dom_sf"/>
</dbReference>
<dbReference type="OrthoDB" id="9768714at2"/>
<dbReference type="Gene3D" id="3.40.50.720">
    <property type="entry name" value="NAD(P)-binding Rossmann-like Domain"/>
    <property type="match status" value="1"/>
</dbReference>
<comment type="caution">
    <text evidence="5">The sequence shown here is derived from an EMBL/GenBank/DDBJ whole genome shotgun (WGS) entry which is preliminary data.</text>
</comment>
<dbReference type="NCBIfam" id="NF002969">
    <property type="entry name" value="PRK03643.1"/>
    <property type="match status" value="1"/>
</dbReference>
<dbReference type="InterPro" id="IPR008927">
    <property type="entry name" value="6-PGluconate_DH-like_C_sf"/>
</dbReference>
<dbReference type="InterPro" id="IPR013131">
    <property type="entry name" value="Mannitol_DH_N"/>
</dbReference>
<gene>
    <name evidence="5" type="ORF">DYU11_29890</name>
</gene>
<reference evidence="5 6" key="1">
    <citation type="submission" date="2018-08" db="EMBL/GenBank/DDBJ databases">
        <title>Fibrisoma montanum sp. nov., isolated from Danxia mountain soil.</title>
        <authorList>
            <person name="Huang Y."/>
        </authorList>
    </citation>
    <scope>NUCLEOTIDE SEQUENCE [LARGE SCALE GENOMIC DNA]</scope>
    <source>
        <strain evidence="5 6">HYT19</strain>
    </source>
</reference>
<dbReference type="GO" id="GO:0005829">
    <property type="term" value="C:cytosol"/>
    <property type="evidence" value="ECO:0007669"/>
    <property type="project" value="TreeGrafter"/>
</dbReference>
<evidence type="ECO:0000313" key="6">
    <source>
        <dbReference type="Proteomes" id="UP000283523"/>
    </source>
</evidence>
<dbReference type="GO" id="GO:0019592">
    <property type="term" value="P:mannitol catabolic process"/>
    <property type="evidence" value="ECO:0007669"/>
    <property type="project" value="TreeGrafter"/>
</dbReference>
<keyword evidence="6" id="KW-1185">Reference proteome</keyword>
<keyword evidence="2" id="KW-0520">NAD</keyword>
<dbReference type="SUPFAM" id="SSF51735">
    <property type="entry name" value="NAD(P)-binding Rossmann-fold domains"/>
    <property type="match status" value="1"/>
</dbReference>
<dbReference type="PANTHER" id="PTHR30524:SF0">
    <property type="entry name" value="ALTRONATE OXIDOREDUCTASE-RELATED"/>
    <property type="match status" value="1"/>
</dbReference>
<dbReference type="Pfam" id="PF01232">
    <property type="entry name" value="Mannitol_dh"/>
    <property type="match status" value="1"/>
</dbReference>
<keyword evidence="1" id="KW-0560">Oxidoreductase</keyword>
<dbReference type="GO" id="GO:0008926">
    <property type="term" value="F:mannitol-1-phosphate 5-dehydrogenase activity"/>
    <property type="evidence" value="ECO:0007669"/>
    <property type="project" value="TreeGrafter"/>
</dbReference>
<dbReference type="SUPFAM" id="SSF48179">
    <property type="entry name" value="6-phosphogluconate dehydrogenase C-terminal domain-like"/>
    <property type="match status" value="1"/>
</dbReference>
<evidence type="ECO:0000259" key="3">
    <source>
        <dbReference type="Pfam" id="PF01232"/>
    </source>
</evidence>
<dbReference type="Pfam" id="PF08125">
    <property type="entry name" value="Mannitol_dh_C"/>
    <property type="match status" value="1"/>
</dbReference>
<protein>
    <submittedName>
        <fullName evidence="5">Tagaturonate reductase</fullName>
    </submittedName>
</protein>
<dbReference type="Proteomes" id="UP000283523">
    <property type="component" value="Unassembled WGS sequence"/>
</dbReference>
<name>A0A418LXG8_9BACT</name>
<dbReference type="Gene3D" id="1.10.1040.10">
    <property type="entry name" value="N-(1-d-carboxylethyl)-l-norvaline Dehydrogenase, domain 2"/>
    <property type="match status" value="1"/>
</dbReference>
<feature type="domain" description="Mannitol dehydrogenase C-terminal" evidence="4">
    <location>
        <begin position="287"/>
        <end position="503"/>
    </location>
</feature>
<dbReference type="AlphaFoldDB" id="A0A418LXG8"/>
<evidence type="ECO:0000259" key="4">
    <source>
        <dbReference type="Pfam" id="PF08125"/>
    </source>
</evidence>
<evidence type="ECO:0000256" key="1">
    <source>
        <dbReference type="ARBA" id="ARBA00023002"/>
    </source>
</evidence>
<dbReference type="InterPro" id="IPR013118">
    <property type="entry name" value="Mannitol_DH_C"/>
</dbReference>
<proteinExistence type="predicted"/>
<dbReference type="RefSeq" id="WP_119671425.1">
    <property type="nucleotide sequence ID" value="NZ_QXED01000014.1"/>
</dbReference>
<feature type="domain" description="Mannitol dehydrogenase N-terminal" evidence="3">
    <location>
        <begin position="31"/>
        <end position="271"/>
    </location>
</feature>
<organism evidence="5 6">
    <name type="scientific">Fibrisoma montanum</name>
    <dbReference type="NCBI Taxonomy" id="2305895"/>
    <lineage>
        <taxon>Bacteria</taxon>
        <taxon>Pseudomonadati</taxon>
        <taxon>Bacteroidota</taxon>
        <taxon>Cytophagia</taxon>
        <taxon>Cytophagales</taxon>
        <taxon>Spirosomataceae</taxon>
        <taxon>Fibrisoma</taxon>
    </lineage>
</organism>
<dbReference type="EMBL" id="QXED01000014">
    <property type="protein sequence ID" value="RIV17925.1"/>
    <property type="molecule type" value="Genomic_DNA"/>
</dbReference>
<dbReference type="InterPro" id="IPR013328">
    <property type="entry name" value="6PGD_dom2"/>
</dbReference>
<dbReference type="PANTHER" id="PTHR30524">
    <property type="entry name" value="MANNITOL-1-PHOSPHATE 5-DEHYDROGENASE"/>
    <property type="match status" value="1"/>
</dbReference>
<sequence>MTPADQPSQTASSPTMAQLNRTIHPAPEYPEKILQFGTGVLLRGLPDYLVQKANAEGRFNGSIVVVKSTDSQTDEFARQDNLYTVVVRGIQQGQDVAETTVVSVVSRVLAAQTQWQQILTIARNPNLQIIISNTTEVGLDYVEESIFQNPPQSFPGKLTAFLYERFRSVGGAKGKGLVVIPTELVTDNGLKLRGAVEKLAQFNELGKLFTKWLKFHVRFCNSLVDRIVTRPADAEAQQKLQQELGYEDELLTLTEPYHLWAIEGDDRVKQTLTFVDPASPAIIIDEDILFYRERKLRVLNGTHTFATPMGYLLGLETVADEMQHPIMSRFVERLMLEEIVPTVPAYETPGMDKAAIRQFANDVLDRFRNPHLDHLLLNISLQQSAKMQARNVATLQRYYEQFKAAPPFMALGFAAYLLFMKGVREEGGRYVGEIATGGGVITYPIRDEKAKYFYDRWQSVTPTDTATVRQLVVSVCADNELWGIDLSVLPDFVDRVTEQLGSLLTEGVEPTLAKAVQS</sequence>
<accession>A0A418LXG8</accession>